<reference evidence="2 3" key="1">
    <citation type="submission" date="2023-05" db="EMBL/GenBank/DDBJ databases">
        <title>B98-5 Cell Line De Novo Hybrid Assembly: An Optical Mapping Approach.</title>
        <authorList>
            <person name="Kananen K."/>
            <person name="Auerbach J.A."/>
            <person name="Kautto E."/>
            <person name="Blachly J.S."/>
        </authorList>
    </citation>
    <scope>NUCLEOTIDE SEQUENCE [LARGE SCALE GENOMIC DNA]</scope>
    <source>
        <strain evidence="2">B95-8</strain>
        <tissue evidence="2">Cell line</tissue>
    </source>
</reference>
<dbReference type="EMBL" id="JASSZA010000004">
    <property type="protein sequence ID" value="KAK2113178.1"/>
    <property type="molecule type" value="Genomic_DNA"/>
</dbReference>
<accession>A0ABQ9VUW5</accession>
<feature type="region of interest" description="Disordered" evidence="1">
    <location>
        <begin position="1"/>
        <end position="21"/>
    </location>
</feature>
<evidence type="ECO:0000256" key="1">
    <source>
        <dbReference type="SAM" id="MobiDB-lite"/>
    </source>
</evidence>
<organism evidence="2 3">
    <name type="scientific">Saguinus oedipus</name>
    <name type="common">Cotton-top tamarin</name>
    <name type="synonym">Oedipomidas oedipus</name>
    <dbReference type="NCBI Taxonomy" id="9490"/>
    <lineage>
        <taxon>Eukaryota</taxon>
        <taxon>Metazoa</taxon>
        <taxon>Chordata</taxon>
        <taxon>Craniata</taxon>
        <taxon>Vertebrata</taxon>
        <taxon>Euteleostomi</taxon>
        <taxon>Mammalia</taxon>
        <taxon>Eutheria</taxon>
        <taxon>Euarchontoglires</taxon>
        <taxon>Primates</taxon>
        <taxon>Haplorrhini</taxon>
        <taxon>Platyrrhini</taxon>
        <taxon>Cebidae</taxon>
        <taxon>Callitrichinae</taxon>
        <taxon>Saguinus</taxon>
    </lineage>
</organism>
<name>A0ABQ9VUW5_SAGOE</name>
<feature type="region of interest" description="Disordered" evidence="1">
    <location>
        <begin position="51"/>
        <end position="71"/>
    </location>
</feature>
<evidence type="ECO:0000313" key="2">
    <source>
        <dbReference type="EMBL" id="KAK2113178.1"/>
    </source>
</evidence>
<comment type="caution">
    <text evidence="2">The sequence shown here is derived from an EMBL/GenBank/DDBJ whole genome shotgun (WGS) entry which is preliminary data.</text>
</comment>
<sequence length="71" mass="7952">MPLEMSLTHPDPVPGLVPRPPPEPLISPELFPTVWTPHLCFPKRQPNHWRALDNEHNPLPAATLSHSHTAS</sequence>
<feature type="compositionally biased region" description="Pro residues" evidence="1">
    <location>
        <begin position="11"/>
        <end position="21"/>
    </location>
</feature>
<proteinExistence type="predicted"/>
<keyword evidence="3" id="KW-1185">Reference proteome</keyword>
<dbReference type="Proteomes" id="UP001266305">
    <property type="component" value="Unassembled WGS sequence"/>
</dbReference>
<gene>
    <name evidence="2" type="ORF">P7K49_007444</name>
</gene>
<protein>
    <submittedName>
        <fullName evidence="2">Uncharacterized protein</fullName>
    </submittedName>
</protein>
<evidence type="ECO:0000313" key="3">
    <source>
        <dbReference type="Proteomes" id="UP001266305"/>
    </source>
</evidence>